<gene>
    <name evidence="1" type="ORF">EMELA_v1c02130</name>
</gene>
<dbReference type="AlphaFoldDB" id="A0A2K8NW55"/>
<dbReference type="Proteomes" id="UP000231896">
    <property type="component" value="Chromosome"/>
</dbReference>
<dbReference type="EMBL" id="CP024964">
    <property type="protein sequence ID" value="ATZ17786.1"/>
    <property type="molecule type" value="Genomic_DNA"/>
</dbReference>
<keyword evidence="2" id="KW-1185">Reference proteome</keyword>
<proteinExistence type="predicted"/>
<sequence>MWFLTLLEAFSSTTQAKDLLEFIRGGKVINKYTDDNFKQALKAFLKYEFKTKQINLIKKEFNKININKNISKTLQNNKNTLKRDYLKALGIPNKIEQIHFKYFDEWDNEILIVVD</sequence>
<accession>A0A2K8NW55</accession>
<evidence type="ECO:0000313" key="1">
    <source>
        <dbReference type="EMBL" id="ATZ17786.1"/>
    </source>
</evidence>
<dbReference type="RefSeq" id="WP_028124611.1">
    <property type="nucleotide sequence ID" value="NZ_CP024964.1"/>
</dbReference>
<reference evidence="1 2" key="1">
    <citation type="submission" date="2017-11" db="EMBL/GenBank/DDBJ databases">
        <title>Genome sequence of Entomoplasma melaleucae M1 (ATCC 49191).</title>
        <authorList>
            <person name="Lo W.-S."/>
            <person name="Gasparich G.E."/>
            <person name="Kuo C.-H."/>
        </authorList>
    </citation>
    <scope>NUCLEOTIDE SEQUENCE [LARGE SCALE GENOMIC DNA]</scope>
    <source>
        <strain evidence="1 2">M1</strain>
    </source>
</reference>
<dbReference type="KEGG" id="eml:EMELA_v1c02130"/>
<protein>
    <submittedName>
        <fullName evidence="1">Uncharacterized protein</fullName>
    </submittedName>
</protein>
<organism evidence="1 2">
    <name type="scientific">Mesoplasma melaleucae</name>
    <dbReference type="NCBI Taxonomy" id="81459"/>
    <lineage>
        <taxon>Bacteria</taxon>
        <taxon>Bacillati</taxon>
        <taxon>Mycoplasmatota</taxon>
        <taxon>Mollicutes</taxon>
        <taxon>Entomoplasmatales</taxon>
        <taxon>Entomoplasmataceae</taxon>
        <taxon>Mesoplasma</taxon>
    </lineage>
</organism>
<name>A0A2K8NW55_9MOLU</name>
<evidence type="ECO:0000313" key="2">
    <source>
        <dbReference type="Proteomes" id="UP000231896"/>
    </source>
</evidence>